<dbReference type="Proteomes" id="UP001319200">
    <property type="component" value="Unassembled WGS sequence"/>
</dbReference>
<dbReference type="PANTHER" id="PTHR35008:SF8">
    <property type="entry name" value="ALCOHOL DEHYDROGENASE CYTOCHROME C SUBUNIT"/>
    <property type="match status" value="1"/>
</dbReference>
<dbReference type="PROSITE" id="PS51007">
    <property type="entry name" value="CYTC"/>
    <property type="match status" value="2"/>
</dbReference>
<keyword evidence="2 4" id="KW-0479">Metal-binding</keyword>
<dbReference type="GO" id="GO:0020037">
    <property type="term" value="F:heme binding"/>
    <property type="evidence" value="ECO:0007669"/>
    <property type="project" value="InterPro"/>
</dbReference>
<dbReference type="RefSeq" id="WP_254169166.1">
    <property type="nucleotide sequence ID" value="NZ_JAHESF010000041.1"/>
</dbReference>
<dbReference type="InterPro" id="IPR036909">
    <property type="entry name" value="Cyt_c-like_dom_sf"/>
</dbReference>
<sequence length="292" mass="32218">MLKKILKVVGIILGVLVLLVAGFYTKVYFSVKERMNKVYAVTPQEITVDATDSVLIATGQRYVRSKGCKDCHGDDLGGKVFIDDPALGLLIARNLTKGEGGLPDDYDTRDWVLALKHGIRRDGKPLLFMPSHEYAQLTEWDMKALIAYCSQLPKIDRELPQSDVGPLGKILTDLGKLPLLPAEMIDHNKTLVKEIKAEATAAYGKYLATACQGCHRENMKGGEPVAPGFPPVADISASGNPGKWTAEQFMETLRTGKTPEGKTLKQEEMPWSMTKAYTDVELRALHLYLNTL</sequence>
<dbReference type="AlphaFoldDB" id="A0AAP2DS46"/>
<dbReference type="GO" id="GO:0046872">
    <property type="term" value="F:metal ion binding"/>
    <property type="evidence" value="ECO:0007669"/>
    <property type="project" value="UniProtKB-KW"/>
</dbReference>
<feature type="domain" description="Cytochrome c" evidence="5">
    <location>
        <begin position="54"/>
        <end position="153"/>
    </location>
</feature>
<evidence type="ECO:0000313" key="7">
    <source>
        <dbReference type="Proteomes" id="UP001319200"/>
    </source>
</evidence>
<dbReference type="EMBL" id="JAHESF010000041">
    <property type="protein sequence ID" value="MBT1700489.1"/>
    <property type="molecule type" value="Genomic_DNA"/>
</dbReference>
<evidence type="ECO:0000259" key="5">
    <source>
        <dbReference type="PROSITE" id="PS51007"/>
    </source>
</evidence>
<dbReference type="SUPFAM" id="SSF46626">
    <property type="entry name" value="Cytochrome c"/>
    <property type="match status" value="2"/>
</dbReference>
<protein>
    <submittedName>
        <fullName evidence="6">Cytochrome c</fullName>
    </submittedName>
</protein>
<evidence type="ECO:0000256" key="1">
    <source>
        <dbReference type="ARBA" id="ARBA00022617"/>
    </source>
</evidence>
<feature type="domain" description="Cytochrome c" evidence="5">
    <location>
        <begin position="199"/>
        <end position="292"/>
    </location>
</feature>
<keyword evidence="7" id="KW-1185">Reference proteome</keyword>
<dbReference type="GO" id="GO:0009055">
    <property type="term" value="F:electron transfer activity"/>
    <property type="evidence" value="ECO:0007669"/>
    <property type="project" value="InterPro"/>
</dbReference>
<comment type="caution">
    <text evidence="6">The sequence shown here is derived from an EMBL/GenBank/DDBJ whole genome shotgun (WGS) entry which is preliminary data.</text>
</comment>
<accession>A0AAP2DS46</accession>
<evidence type="ECO:0000313" key="6">
    <source>
        <dbReference type="EMBL" id="MBT1700489.1"/>
    </source>
</evidence>
<name>A0AAP2DS46_9BACT</name>
<dbReference type="InterPro" id="IPR009056">
    <property type="entry name" value="Cyt_c-like_dom"/>
</dbReference>
<dbReference type="Gene3D" id="1.10.760.10">
    <property type="entry name" value="Cytochrome c-like domain"/>
    <property type="match status" value="2"/>
</dbReference>
<organism evidence="6 7">
    <name type="scientific">Chryseosolibacter histidini</name>
    <dbReference type="NCBI Taxonomy" id="2782349"/>
    <lineage>
        <taxon>Bacteria</taxon>
        <taxon>Pseudomonadati</taxon>
        <taxon>Bacteroidota</taxon>
        <taxon>Cytophagia</taxon>
        <taxon>Cytophagales</taxon>
        <taxon>Chryseotaleaceae</taxon>
        <taxon>Chryseosolibacter</taxon>
    </lineage>
</organism>
<evidence type="ECO:0000256" key="2">
    <source>
        <dbReference type="ARBA" id="ARBA00022723"/>
    </source>
</evidence>
<evidence type="ECO:0000256" key="3">
    <source>
        <dbReference type="ARBA" id="ARBA00023004"/>
    </source>
</evidence>
<keyword evidence="1 4" id="KW-0349">Heme</keyword>
<dbReference type="Pfam" id="PF00034">
    <property type="entry name" value="Cytochrom_C"/>
    <property type="match status" value="2"/>
</dbReference>
<reference evidence="6 7" key="1">
    <citation type="submission" date="2021-05" db="EMBL/GenBank/DDBJ databases">
        <title>A Polyphasic approach of four new species of the genus Ohtaekwangia: Ohtaekwangia histidinii sp. nov., Ohtaekwangia cretensis sp. nov., Ohtaekwangia indiensis sp. nov., Ohtaekwangia reichenbachii sp. nov. from diverse environment.</title>
        <authorList>
            <person name="Octaviana S."/>
        </authorList>
    </citation>
    <scope>NUCLEOTIDE SEQUENCE [LARGE SCALE GENOMIC DNA]</scope>
    <source>
        <strain evidence="6 7">PWU4</strain>
    </source>
</reference>
<evidence type="ECO:0000256" key="4">
    <source>
        <dbReference type="PROSITE-ProRule" id="PRU00433"/>
    </source>
</evidence>
<keyword evidence="3 4" id="KW-0408">Iron</keyword>
<proteinExistence type="predicted"/>
<dbReference type="InterPro" id="IPR051459">
    <property type="entry name" value="Cytochrome_c-type_DH"/>
</dbReference>
<gene>
    <name evidence="6" type="ORF">KK083_26615</name>
</gene>
<dbReference type="PANTHER" id="PTHR35008">
    <property type="entry name" value="BLL4482 PROTEIN-RELATED"/>
    <property type="match status" value="1"/>
</dbReference>